<dbReference type="RefSeq" id="WP_013612710.1">
    <property type="nucleotide sequence ID" value="NZ_BAABYK010000001.1"/>
</dbReference>
<reference evidence="14 15" key="1">
    <citation type="submission" date="2018-08" db="EMBL/GenBank/DDBJ databases">
        <title>A genome reference for cultivated species of the human gut microbiota.</title>
        <authorList>
            <person name="Zou Y."/>
            <person name="Xue W."/>
            <person name="Luo G."/>
        </authorList>
    </citation>
    <scope>NUCLEOTIDE SEQUENCE [LARGE SCALE GENOMIC DNA]</scope>
    <source>
        <strain evidence="12 14">AF14-6AC</strain>
        <strain evidence="11 15">AF16-14</strain>
        <strain evidence="13 16">OF03-11</strain>
    </source>
</reference>
<dbReference type="GO" id="GO:0009279">
    <property type="term" value="C:cell outer membrane"/>
    <property type="evidence" value="ECO:0007669"/>
    <property type="project" value="UniProtKB-SubCell"/>
</dbReference>
<feature type="signal peptide" evidence="8">
    <location>
        <begin position="1"/>
        <end position="20"/>
    </location>
</feature>
<dbReference type="Proteomes" id="UP000284434">
    <property type="component" value="Unassembled WGS sequence"/>
</dbReference>
<dbReference type="Proteomes" id="UP001199750">
    <property type="component" value="Unassembled WGS sequence"/>
</dbReference>
<evidence type="ECO:0000313" key="9">
    <source>
        <dbReference type="EMBL" id="MCG4960943.1"/>
    </source>
</evidence>
<dbReference type="Proteomes" id="UP001212263">
    <property type="component" value="Unassembled WGS sequence"/>
</dbReference>
<evidence type="ECO:0000313" key="15">
    <source>
        <dbReference type="Proteomes" id="UP000284243"/>
    </source>
</evidence>
<dbReference type="InterPro" id="IPR051906">
    <property type="entry name" value="TolC-like"/>
</dbReference>
<gene>
    <name evidence="12" type="ORF">DWW24_09625</name>
    <name evidence="11" type="ORF">DWW57_15260</name>
    <name evidence="13" type="ORF">DXA53_02830</name>
    <name evidence="9" type="ORF">L0P03_13965</name>
    <name evidence="10" type="ORF">PN645_16210</name>
</gene>
<dbReference type="SUPFAM" id="SSF56954">
    <property type="entry name" value="Outer membrane efflux proteins (OEP)"/>
    <property type="match status" value="1"/>
</dbReference>
<sequence length="432" mass="48838">MKRGVLIIFVAILIPCLLQAQTTPNDPQRLTLEQAVNFAVEHNKELQASQMNIELRNKMVTEAISQGLPQINGDLNYSTNFRYKMSFPGSESSTVLKDQSSVGVTVNQLLFSGEWILGIQTSKIAKLIASQQVDVTELDIKETVYNSYYTILVSERLMEIVKQNLENMSQIQRHTENMLAAGTAEPTDVDQIRITVGQLKNSLLAMQRTVDVNYNLLRLQLGLQAGTPITLADQLDNFLEVGNFLKLAGQEFDINQNAQYKLMETQEELQKKMVGLKKWAYSPTISANYGYTYKILKPSLDFSPKHSATITMSIPIFSGLQRKAQLDQEKITLEQTTLNKSLLADQLNLQEEQYKFALKNALEDYNLQSENIQVARKVLENYQYKYNAGAVSSLDLTQANNNYLTAENNYTSACLTLLQAQTQLEKLYNELK</sequence>
<dbReference type="GO" id="GO:0015562">
    <property type="term" value="F:efflux transmembrane transporter activity"/>
    <property type="evidence" value="ECO:0007669"/>
    <property type="project" value="InterPro"/>
</dbReference>
<evidence type="ECO:0000256" key="4">
    <source>
        <dbReference type="ARBA" id="ARBA00022452"/>
    </source>
</evidence>
<dbReference type="EMBL" id="QSCO01000003">
    <property type="protein sequence ID" value="RGY09236.1"/>
    <property type="molecule type" value="Genomic_DNA"/>
</dbReference>
<evidence type="ECO:0000313" key="16">
    <source>
        <dbReference type="Proteomes" id="UP000284434"/>
    </source>
</evidence>
<evidence type="ECO:0000313" key="12">
    <source>
        <dbReference type="EMBL" id="RGV26397.1"/>
    </source>
</evidence>
<dbReference type="EMBL" id="JAQMRD010000026">
    <property type="protein sequence ID" value="MDB9224529.1"/>
    <property type="molecule type" value="Genomic_DNA"/>
</dbReference>
<dbReference type="GeneID" id="61275765"/>
<evidence type="ECO:0000313" key="11">
    <source>
        <dbReference type="EMBL" id="RGU54663.1"/>
    </source>
</evidence>
<dbReference type="GO" id="GO:1990281">
    <property type="term" value="C:efflux pump complex"/>
    <property type="evidence" value="ECO:0007669"/>
    <property type="project" value="TreeGrafter"/>
</dbReference>
<keyword evidence="5" id="KW-0812">Transmembrane</keyword>
<evidence type="ECO:0000313" key="13">
    <source>
        <dbReference type="EMBL" id="RGY09236.1"/>
    </source>
</evidence>
<protein>
    <submittedName>
        <fullName evidence="13">TolC family protein</fullName>
    </submittedName>
</protein>
<accession>A0A1Y3ZWL7</accession>
<comment type="caution">
    <text evidence="13">The sequence shown here is derived from an EMBL/GenBank/DDBJ whole genome shotgun (WGS) entry which is preliminary data.</text>
</comment>
<organism evidence="13 16">
    <name type="scientific">Odoribacter splanchnicus</name>
    <dbReference type="NCBI Taxonomy" id="28118"/>
    <lineage>
        <taxon>Bacteria</taxon>
        <taxon>Pseudomonadati</taxon>
        <taxon>Bacteroidota</taxon>
        <taxon>Bacteroidia</taxon>
        <taxon>Bacteroidales</taxon>
        <taxon>Odoribacteraceae</taxon>
        <taxon>Odoribacter</taxon>
    </lineage>
</organism>
<evidence type="ECO:0000313" key="10">
    <source>
        <dbReference type="EMBL" id="MDB9224529.1"/>
    </source>
</evidence>
<comment type="similarity">
    <text evidence="2">Belongs to the outer membrane factor (OMF) (TC 1.B.17) family.</text>
</comment>
<dbReference type="EMBL" id="QRYW01000018">
    <property type="protein sequence ID" value="RGV26397.1"/>
    <property type="molecule type" value="Genomic_DNA"/>
</dbReference>
<evidence type="ECO:0000256" key="2">
    <source>
        <dbReference type="ARBA" id="ARBA00007613"/>
    </source>
</evidence>
<dbReference type="InterPro" id="IPR003423">
    <property type="entry name" value="OMP_efflux"/>
</dbReference>
<dbReference type="AlphaFoldDB" id="A0A1Y3ZWL7"/>
<keyword evidence="3" id="KW-0813">Transport</keyword>
<dbReference type="Gene3D" id="1.20.1600.10">
    <property type="entry name" value="Outer membrane efflux proteins (OEP)"/>
    <property type="match status" value="1"/>
</dbReference>
<evidence type="ECO:0000256" key="6">
    <source>
        <dbReference type="ARBA" id="ARBA00023136"/>
    </source>
</evidence>
<comment type="subcellular location">
    <subcellularLocation>
        <location evidence="1">Cell outer membrane</location>
    </subcellularLocation>
</comment>
<feature type="chain" id="PRO_5042691677" evidence="8">
    <location>
        <begin position="21"/>
        <end position="432"/>
    </location>
</feature>
<dbReference type="OMA" id="NAFINYG"/>
<reference evidence="10" key="3">
    <citation type="submission" date="2023-01" db="EMBL/GenBank/DDBJ databases">
        <title>Human gut microbiome strain richness.</title>
        <authorList>
            <person name="Chen-Liaw A."/>
        </authorList>
    </citation>
    <scope>NUCLEOTIDE SEQUENCE</scope>
    <source>
        <strain evidence="10">RTP21484st1_B7_RTP21484_190118</strain>
    </source>
</reference>
<evidence type="ECO:0000256" key="7">
    <source>
        <dbReference type="ARBA" id="ARBA00023237"/>
    </source>
</evidence>
<dbReference type="Pfam" id="PF02321">
    <property type="entry name" value="OEP"/>
    <property type="match status" value="2"/>
</dbReference>
<dbReference type="Proteomes" id="UP000283426">
    <property type="component" value="Unassembled WGS sequence"/>
</dbReference>
<dbReference type="EMBL" id="QRYC01000027">
    <property type="protein sequence ID" value="RGU54663.1"/>
    <property type="molecule type" value="Genomic_DNA"/>
</dbReference>
<keyword evidence="6" id="KW-0472">Membrane</keyword>
<dbReference type="EMBL" id="JAKNDN010000027">
    <property type="protein sequence ID" value="MCG4960943.1"/>
    <property type="molecule type" value="Genomic_DNA"/>
</dbReference>
<keyword evidence="8" id="KW-0732">Signal</keyword>
<reference evidence="9" key="2">
    <citation type="submission" date="2022-01" db="EMBL/GenBank/DDBJ databases">
        <title>Collection of gut derived symbiotic bacterial strains cultured from healthy donors.</title>
        <authorList>
            <person name="Lin H."/>
            <person name="Kohout C."/>
            <person name="Waligurski E."/>
            <person name="Pamer E.G."/>
        </authorList>
    </citation>
    <scope>NUCLEOTIDE SEQUENCE</scope>
    <source>
        <strain evidence="9">DFI.1.149</strain>
    </source>
</reference>
<evidence type="ECO:0000256" key="8">
    <source>
        <dbReference type="SAM" id="SignalP"/>
    </source>
</evidence>
<name>A0A1Y3ZWL7_9BACT</name>
<keyword evidence="7" id="KW-0998">Cell outer membrane</keyword>
<dbReference type="Proteomes" id="UP000284243">
    <property type="component" value="Unassembled WGS sequence"/>
</dbReference>
<keyword evidence="4" id="KW-1134">Transmembrane beta strand</keyword>
<dbReference type="GO" id="GO:0015288">
    <property type="term" value="F:porin activity"/>
    <property type="evidence" value="ECO:0007669"/>
    <property type="project" value="TreeGrafter"/>
</dbReference>
<dbReference type="PANTHER" id="PTHR30026:SF20">
    <property type="entry name" value="OUTER MEMBRANE PROTEIN TOLC"/>
    <property type="match status" value="1"/>
</dbReference>
<proteinExistence type="inferred from homology"/>
<evidence type="ECO:0000256" key="1">
    <source>
        <dbReference type="ARBA" id="ARBA00004442"/>
    </source>
</evidence>
<dbReference type="PANTHER" id="PTHR30026">
    <property type="entry name" value="OUTER MEMBRANE PROTEIN TOLC"/>
    <property type="match status" value="1"/>
</dbReference>
<evidence type="ECO:0000256" key="3">
    <source>
        <dbReference type="ARBA" id="ARBA00022448"/>
    </source>
</evidence>
<evidence type="ECO:0000313" key="14">
    <source>
        <dbReference type="Proteomes" id="UP000283426"/>
    </source>
</evidence>
<evidence type="ECO:0000256" key="5">
    <source>
        <dbReference type="ARBA" id="ARBA00022692"/>
    </source>
</evidence>